<dbReference type="InterPro" id="IPR006015">
    <property type="entry name" value="Universal_stress_UspA"/>
</dbReference>
<dbReference type="SUPFAM" id="SSF52402">
    <property type="entry name" value="Adenine nucleotide alpha hydrolases-like"/>
    <property type="match status" value="1"/>
</dbReference>
<evidence type="ECO:0000256" key="1">
    <source>
        <dbReference type="ARBA" id="ARBA00008791"/>
    </source>
</evidence>
<dbReference type="InterPro" id="IPR006016">
    <property type="entry name" value="UspA"/>
</dbReference>
<accession>A0A5J4L0B9</accession>
<comment type="caution">
    <text evidence="3">The sequence shown here is derived from an EMBL/GenBank/DDBJ whole genome shotgun (WGS) entry which is preliminary data.</text>
</comment>
<dbReference type="PIRSF" id="PIRSF006276">
    <property type="entry name" value="UspA"/>
    <property type="match status" value="1"/>
</dbReference>
<evidence type="ECO:0000313" key="3">
    <source>
        <dbReference type="EMBL" id="GER92742.1"/>
    </source>
</evidence>
<protein>
    <submittedName>
        <fullName evidence="3">Universal stress protein</fullName>
    </submittedName>
</protein>
<dbReference type="PANTHER" id="PTHR46268">
    <property type="entry name" value="STRESS RESPONSE PROTEIN NHAX"/>
    <property type="match status" value="1"/>
</dbReference>
<dbReference type="PANTHER" id="PTHR46268:SF6">
    <property type="entry name" value="UNIVERSAL STRESS PROTEIN UP12"/>
    <property type="match status" value="1"/>
</dbReference>
<dbReference type="CDD" id="cd00293">
    <property type="entry name" value="USP-like"/>
    <property type="match status" value="1"/>
</dbReference>
<gene>
    <name evidence="3" type="ORF">A45J_0467</name>
</gene>
<sequence>MKGYRKILIAVNGSKDVLKEGLQLAHDERCWVTVVKVIPPYEGDLNLVGIKNIDDLLNSEATKAISEIKDIAKKEGALIKTRLEEGEVDKKIVEVAEDERCDLIIMGADKRSWIKKILGKNVVEKVINHAPCPVLVVGT</sequence>
<dbReference type="InterPro" id="IPR014729">
    <property type="entry name" value="Rossmann-like_a/b/a_fold"/>
</dbReference>
<dbReference type="EMBL" id="BLAB01000001">
    <property type="protein sequence ID" value="GER92742.1"/>
    <property type="molecule type" value="Genomic_DNA"/>
</dbReference>
<name>A0A5J4L0B9_9ZZZZ</name>
<proteinExistence type="inferred from homology"/>
<evidence type="ECO:0000259" key="2">
    <source>
        <dbReference type="Pfam" id="PF00582"/>
    </source>
</evidence>
<dbReference type="Gene3D" id="3.40.50.620">
    <property type="entry name" value="HUPs"/>
    <property type="match status" value="1"/>
</dbReference>
<organism evidence="3">
    <name type="scientific">hot springs metagenome</name>
    <dbReference type="NCBI Taxonomy" id="433727"/>
    <lineage>
        <taxon>unclassified sequences</taxon>
        <taxon>metagenomes</taxon>
        <taxon>ecological metagenomes</taxon>
    </lineage>
</organism>
<dbReference type="PRINTS" id="PR01438">
    <property type="entry name" value="UNVRSLSTRESS"/>
</dbReference>
<feature type="domain" description="UspA" evidence="2">
    <location>
        <begin position="4"/>
        <end position="137"/>
    </location>
</feature>
<dbReference type="AlphaFoldDB" id="A0A5J4L0B9"/>
<reference evidence="3" key="1">
    <citation type="submission" date="2019-10" db="EMBL/GenBank/DDBJ databases">
        <title>Metagenomic sequencing of thiosulfate-disproportionating enrichment culture.</title>
        <authorList>
            <person name="Umezawa K."/>
            <person name="Kojima H."/>
            <person name="Fukui M."/>
        </authorList>
    </citation>
    <scope>NUCLEOTIDE SEQUENCE</scope>
    <source>
        <strain evidence="3">45J</strain>
    </source>
</reference>
<dbReference type="Pfam" id="PF00582">
    <property type="entry name" value="Usp"/>
    <property type="match status" value="1"/>
</dbReference>
<comment type="similarity">
    <text evidence="1">Belongs to the universal stress protein A family.</text>
</comment>